<reference evidence="5" key="2">
    <citation type="submission" date="2021-09" db="EMBL/GenBank/DDBJ databases">
        <authorList>
            <person name="Gilroy R."/>
        </authorList>
    </citation>
    <scope>NUCLEOTIDE SEQUENCE</scope>
    <source>
        <strain evidence="5">USAMLcec4-12693</strain>
    </source>
</reference>
<dbReference type="AlphaFoldDB" id="A0A9D3AJT2"/>
<name>A0A9D3AJT2_9FIRM</name>
<evidence type="ECO:0000313" key="5">
    <source>
        <dbReference type="EMBL" id="HJH50597.1"/>
    </source>
</evidence>
<dbReference type="Proteomes" id="UP000813420">
    <property type="component" value="Unassembled WGS sequence"/>
</dbReference>
<dbReference type="GO" id="GO:0005975">
    <property type="term" value="P:carbohydrate metabolic process"/>
    <property type="evidence" value="ECO:0007669"/>
    <property type="project" value="InterPro"/>
</dbReference>
<keyword evidence="2" id="KW-0378">Hydrolase</keyword>
<protein>
    <submittedName>
        <fullName evidence="5">Beta-N-acetylhexosaminidase</fullName>
    </submittedName>
</protein>
<dbReference type="Pfam" id="PF18088">
    <property type="entry name" value="Glyco_H_20C_C"/>
    <property type="match status" value="1"/>
</dbReference>
<dbReference type="RefSeq" id="WP_277272402.1">
    <property type="nucleotide sequence ID" value="NZ_DYXE01000086.1"/>
</dbReference>
<feature type="domain" description="Glycoside Hydrolase 20C C-terminal" evidence="4">
    <location>
        <begin position="424"/>
        <end position="612"/>
    </location>
</feature>
<organism evidence="5 6">
    <name type="scientific">Merdimonas faecis</name>
    <dbReference type="NCBI Taxonomy" id="1653435"/>
    <lineage>
        <taxon>Bacteria</taxon>
        <taxon>Bacillati</taxon>
        <taxon>Bacillota</taxon>
        <taxon>Clostridia</taxon>
        <taxon>Lachnospirales</taxon>
        <taxon>Lachnospiraceae</taxon>
        <taxon>Merdimonas</taxon>
    </lineage>
</organism>
<dbReference type="Pfam" id="PF00728">
    <property type="entry name" value="Glyco_hydro_20"/>
    <property type="match status" value="1"/>
</dbReference>
<dbReference type="InterPro" id="IPR041063">
    <property type="entry name" value="Glyco_H_20C_C"/>
</dbReference>
<dbReference type="GO" id="GO:0004563">
    <property type="term" value="F:beta-N-acetylhexosaminidase activity"/>
    <property type="evidence" value="ECO:0007669"/>
    <property type="project" value="UniProtKB-ARBA"/>
</dbReference>
<dbReference type="Gene3D" id="3.20.20.80">
    <property type="entry name" value="Glycosidases"/>
    <property type="match status" value="1"/>
</dbReference>
<dbReference type="EMBL" id="DYXE01000086">
    <property type="protein sequence ID" value="HJH50597.1"/>
    <property type="molecule type" value="Genomic_DNA"/>
</dbReference>
<evidence type="ECO:0000256" key="2">
    <source>
        <dbReference type="ARBA" id="ARBA00022801"/>
    </source>
</evidence>
<dbReference type="PANTHER" id="PTHR21040:SF8">
    <property type="entry name" value="BCDNA.GH04120"/>
    <property type="match status" value="1"/>
</dbReference>
<evidence type="ECO:0000259" key="3">
    <source>
        <dbReference type="Pfam" id="PF00728"/>
    </source>
</evidence>
<dbReference type="PANTHER" id="PTHR21040">
    <property type="entry name" value="BCDNA.GH04120"/>
    <property type="match status" value="1"/>
</dbReference>
<dbReference type="Gene3D" id="1.20.120.670">
    <property type="entry name" value="N-acetyl-b-d-glucoasminidase"/>
    <property type="match status" value="1"/>
</dbReference>
<comment type="caution">
    <text evidence="5">The sequence shown here is derived from an EMBL/GenBank/DDBJ whole genome shotgun (WGS) entry which is preliminary data.</text>
</comment>
<gene>
    <name evidence="5" type="ORF">K8V39_10065</name>
</gene>
<feature type="domain" description="Glycoside hydrolase family 20 catalytic" evidence="3">
    <location>
        <begin position="96"/>
        <end position="282"/>
    </location>
</feature>
<evidence type="ECO:0000256" key="1">
    <source>
        <dbReference type="ARBA" id="ARBA00006285"/>
    </source>
</evidence>
<dbReference type="CDD" id="cd06565">
    <property type="entry name" value="GH20_GcnA-like"/>
    <property type="match status" value="1"/>
</dbReference>
<sequence length="633" mass="72668">MKKMYMESLEGIEKKAVSDILTERGVEVLPAGEEKHGVGLSGSLDQNLNYAAFQMECRDGSVKIRYGSPTGFFRGLGEYILTGEDAKKEGTKGRHGAMFDCSRNGVLRVESIKKWIRRMALLGYSRLFLYTEDTYEVEGYPYFGALRGRYKTEEIRECDAYAAMFGIEMIPCVQTLAHLRTMLRWPAMMGYRDDEDILIAGEEKTYQLIDAMLKSLSEMYTSRKIHLGMDEAFYLGFGNYRKKNGVPNQGELIKKHLDRVLQICKKYGLEPMIWSDMFFVNAGGGDYYQVPADYEWPEEEKPDRSVTLVYWDYEGHDRERYARMARLHRKLTDQVCFAGAAWIWNGLAPNYAKALDASRAAFEGIREAGVSDTFLTLWLDNGAETPMETGLPMLAAYSAYMYGKVPDKEKMEQVMKGLFGVSWDDFCLLDAFDHIPGTGEHNEKFANPSKTIFYQDPLVGIFDRQFEDLELEGYYRDLAGRLENAEERNGKMRGLFHYYRLLAAADAAKSTLGTRIRSSYLKEDKETLKKIASEELPELIRIILELKKEREQIWMKEYKPNGYEVLDIRISGVAARLLSAKERIESWIEGKEGCLEELEEERLIYLEEESGERRIPSCNLWENIVSACNIKGV</sequence>
<evidence type="ECO:0000259" key="4">
    <source>
        <dbReference type="Pfam" id="PF18088"/>
    </source>
</evidence>
<proteinExistence type="inferred from homology"/>
<dbReference type="InterPro" id="IPR017853">
    <property type="entry name" value="GH"/>
</dbReference>
<dbReference type="SUPFAM" id="SSF51445">
    <property type="entry name" value="(Trans)glycosidases"/>
    <property type="match status" value="1"/>
</dbReference>
<comment type="similarity">
    <text evidence="1">Belongs to the glycosyl hydrolase 20 family.</text>
</comment>
<accession>A0A9D3AJT2</accession>
<dbReference type="InterPro" id="IPR015883">
    <property type="entry name" value="Glyco_hydro_20_cat"/>
</dbReference>
<dbReference type="InterPro" id="IPR038901">
    <property type="entry name" value="HEXDC-like"/>
</dbReference>
<evidence type="ECO:0000313" key="6">
    <source>
        <dbReference type="Proteomes" id="UP000813420"/>
    </source>
</evidence>
<reference evidence="5" key="1">
    <citation type="journal article" date="2021" name="PeerJ">
        <title>Extensive microbial diversity within the chicken gut microbiome revealed by metagenomics and culture.</title>
        <authorList>
            <person name="Gilroy R."/>
            <person name="Ravi A."/>
            <person name="Getino M."/>
            <person name="Pursley I."/>
            <person name="Horton D.L."/>
            <person name="Alikhan N.F."/>
            <person name="Baker D."/>
            <person name="Gharbi K."/>
            <person name="Hall N."/>
            <person name="Watson M."/>
            <person name="Adriaenssens E.M."/>
            <person name="Foster-Nyarko E."/>
            <person name="Jarju S."/>
            <person name="Secka A."/>
            <person name="Antonio M."/>
            <person name="Oren A."/>
            <person name="Chaudhuri R.R."/>
            <person name="La Ragione R."/>
            <person name="Hildebrand F."/>
            <person name="Pallen M.J."/>
        </authorList>
    </citation>
    <scope>NUCLEOTIDE SEQUENCE</scope>
    <source>
        <strain evidence="5">USAMLcec4-12693</strain>
    </source>
</reference>